<dbReference type="InterPro" id="IPR036047">
    <property type="entry name" value="F-box-like_dom_sf"/>
</dbReference>
<dbReference type="InParanoid" id="A0A061EF66"/>
<dbReference type="Gene3D" id="1.20.1280.50">
    <property type="match status" value="1"/>
</dbReference>
<dbReference type="Gramene" id="EOY03636">
    <property type="protein sequence ID" value="EOY03636"/>
    <property type="gene ID" value="TCM_018724"/>
</dbReference>
<dbReference type="FunCoup" id="A0A061EF66">
    <property type="interactions" value="1711"/>
</dbReference>
<dbReference type="Pfam" id="PF12937">
    <property type="entry name" value="F-box-like"/>
    <property type="match status" value="1"/>
</dbReference>
<evidence type="ECO:0000313" key="3">
    <source>
        <dbReference type="Proteomes" id="UP000026915"/>
    </source>
</evidence>
<dbReference type="eggNOG" id="ENOG502QRXG">
    <property type="taxonomic scope" value="Eukaryota"/>
</dbReference>
<dbReference type="Proteomes" id="UP000026915">
    <property type="component" value="Chromosome 4"/>
</dbReference>
<dbReference type="EMBL" id="CM001882">
    <property type="protein sequence ID" value="EOY03634.1"/>
    <property type="molecule type" value="Genomic_DNA"/>
</dbReference>
<dbReference type="Gramene" id="EOY03637">
    <property type="protein sequence ID" value="EOY03637"/>
    <property type="gene ID" value="TCM_018724"/>
</dbReference>
<dbReference type="EMBL" id="CM001882">
    <property type="protein sequence ID" value="EOY03635.1"/>
    <property type="molecule type" value="Genomic_DNA"/>
</dbReference>
<proteinExistence type="predicted"/>
<name>A0A061EF66_THECC</name>
<dbReference type="EMBL" id="CM001882">
    <property type="protein sequence ID" value="EOY03636.1"/>
    <property type="molecule type" value="Genomic_DNA"/>
</dbReference>
<dbReference type="Gramene" id="EOY03635">
    <property type="protein sequence ID" value="EOY03635"/>
    <property type="gene ID" value="TCM_018724"/>
</dbReference>
<dbReference type="EMBL" id="CM001882">
    <property type="protein sequence ID" value="EOY03637.1"/>
    <property type="molecule type" value="Genomic_DNA"/>
</dbReference>
<evidence type="ECO:0000313" key="2">
    <source>
        <dbReference type="EMBL" id="EOY03635.1"/>
    </source>
</evidence>
<protein>
    <submittedName>
        <fullName evidence="2">F-box family protein isoform 1</fullName>
    </submittedName>
</protein>
<dbReference type="SUPFAM" id="SSF81383">
    <property type="entry name" value="F-box domain"/>
    <property type="match status" value="1"/>
</dbReference>
<dbReference type="Gramene" id="EOY03634">
    <property type="protein sequence ID" value="EOY03634"/>
    <property type="gene ID" value="TCM_018724"/>
</dbReference>
<dbReference type="PANTHER" id="PTHR47722">
    <property type="entry name" value="EXPRESSED PROTEIN"/>
    <property type="match status" value="1"/>
</dbReference>
<keyword evidence="3" id="KW-1185">Reference proteome</keyword>
<dbReference type="SMART" id="SM00256">
    <property type="entry name" value="FBOX"/>
    <property type="match status" value="1"/>
</dbReference>
<accession>A0A061EF66</accession>
<evidence type="ECO:0000259" key="1">
    <source>
        <dbReference type="SMART" id="SM00256"/>
    </source>
</evidence>
<dbReference type="HOGENOM" id="CLU_075668_0_0_1"/>
<dbReference type="STRING" id="3641.A0A061EF66"/>
<dbReference type="InterPro" id="IPR001810">
    <property type="entry name" value="F-box_dom"/>
</dbReference>
<dbReference type="PANTHER" id="PTHR47722:SF1">
    <property type="entry name" value="F-BOX DOMAIN CONTAINING PROTEIN, EXPRESSED"/>
    <property type="match status" value="1"/>
</dbReference>
<organism evidence="2 3">
    <name type="scientific">Theobroma cacao</name>
    <name type="common">Cacao</name>
    <name type="synonym">Cocoa</name>
    <dbReference type="NCBI Taxonomy" id="3641"/>
    <lineage>
        <taxon>Eukaryota</taxon>
        <taxon>Viridiplantae</taxon>
        <taxon>Streptophyta</taxon>
        <taxon>Embryophyta</taxon>
        <taxon>Tracheophyta</taxon>
        <taxon>Spermatophyta</taxon>
        <taxon>Magnoliopsida</taxon>
        <taxon>eudicotyledons</taxon>
        <taxon>Gunneridae</taxon>
        <taxon>Pentapetalae</taxon>
        <taxon>rosids</taxon>
        <taxon>malvids</taxon>
        <taxon>Malvales</taxon>
        <taxon>Malvaceae</taxon>
        <taxon>Byttnerioideae</taxon>
        <taxon>Theobroma</taxon>
    </lineage>
</organism>
<dbReference type="AlphaFoldDB" id="A0A061EF66"/>
<reference evidence="2 3" key="1">
    <citation type="journal article" date="2013" name="Genome Biol.">
        <title>The genome sequence of the most widely cultivated cacao type and its use to identify candidate genes regulating pod color.</title>
        <authorList>
            <person name="Motamayor J.C."/>
            <person name="Mockaitis K."/>
            <person name="Schmutz J."/>
            <person name="Haiminen N."/>
            <person name="Iii D.L."/>
            <person name="Cornejo O."/>
            <person name="Findley S.D."/>
            <person name="Zheng P."/>
            <person name="Utro F."/>
            <person name="Royaert S."/>
            <person name="Saski C."/>
            <person name="Jenkins J."/>
            <person name="Podicheti R."/>
            <person name="Zhao M."/>
            <person name="Scheffler B.E."/>
            <person name="Stack J.C."/>
            <person name="Feltus F.A."/>
            <person name="Mustiga G.M."/>
            <person name="Amores F."/>
            <person name="Phillips W."/>
            <person name="Marelli J.P."/>
            <person name="May G.D."/>
            <person name="Shapiro H."/>
            <person name="Ma J."/>
            <person name="Bustamante C.D."/>
            <person name="Schnell R.J."/>
            <person name="Main D."/>
            <person name="Gilbert D."/>
            <person name="Parida L."/>
            <person name="Kuhn D.N."/>
        </authorList>
    </citation>
    <scope>NUCLEOTIDE SEQUENCE [LARGE SCALE GENOMIC DNA]</scope>
    <source>
        <strain evidence="3">cv. Matina 1-6</strain>
    </source>
</reference>
<dbReference type="InterPro" id="IPR044207">
    <property type="entry name" value="At5g39250-like"/>
</dbReference>
<feature type="domain" description="F-box" evidence="1">
    <location>
        <begin position="2"/>
        <end position="42"/>
    </location>
</feature>
<sequence>MSCEEVLKVVFPLLDGIDLAACMVVCKQWRDIARDDYFWRCVCAKRWPSICNRPNPPTVTYYELYQTFYKWQHKRTLLPPRLSFDDLEFFIDIWTEDKLIFSEVVPGPAFQTVFYVEGPEYKMTLPVEPSFTVLWGQTLSVSVLVERKDSNKVACIINKSLFDYIDRTAYGALAFDNLDFSPNYPFVSGILAFISLLFVEDGNDGVIDVFGIEMDFCDAANSKEEVLWLLDMLDWK</sequence>
<gene>
    <name evidence="2" type="ORF">TCM_018724</name>
</gene>
<dbReference type="OMA" id="MDFCDVA"/>